<evidence type="ECO:0000256" key="3">
    <source>
        <dbReference type="ARBA" id="ARBA00022801"/>
    </source>
</evidence>
<evidence type="ECO:0000313" key="9">
    <source>
        <dbReference type="Proteomes" id="UP001162162"/>
    </source>
</evidence>
<dbReference type="SUPFAM" id="SSF53474">
    <property type="entry name" value="alpha/beta-Hydrolases"/>
    <property type="match status" value="2"/>
</dbReference>
<evidence type="ECO:0000313" key="8">
    <source>
        <dbReference type="EMBL" id="KAJ8952387.1"/>
    </source>
</evidence>
<evidence type="ECO:0000256" key="1">
    <source>
        <dbReference type="ARBA" id="ARBA00010701"/>
    </source>
</evidence>
<dbReference type="Proteomes" id="UP001162162">
    <property type="component" value="Unassembled WGS sequence"/>
</dbReference>
<keyword evidence="6" id="KW-0325">Glycoprotein</keyword>
<evidence type="ECO:0000256" key="6">
    <source>
        <dbReference type="ARBA" id="ARBA00023180"/>
    </source>
</evidence>
<protein>
    <recommendedName>
        <fullName evidence="7">Partial AB-hydrolase lipase domain-containing protein</fullName>
    </recommendedName>
</protein>
<keyword evidence="3" id="KW-0378">Hydrolase</keyword>
<evidence type="ECO:0000259" key="7">
    <source>
        <dbReference type="Pfam" id="PF04083"/>
    </source>
</evidence>
<dbReference type="PANTHER" id="PTHR11005">
    <property type="entry name" value="LYSOSOMAL ACID LIPASE-RELATED"/>
    <property type="match status" value="1"/>
</dbReference>
<sequence>MRFCRHSRKQHPPSLSRISPLPVVVEKRATHHSIPRLKTHLSMCGTPSSVSMVVRQKIGKRCMSADLTLATGHTENRESHEVADDATGFFRAKLRVGNERFSEKSNVFGVKIAAGEPLSRISPLPIVVEKRATHHSIPRLKTHLSMCGTPSSVSMVVREKIGKRCMSSDLTLATGHTENRESHEVADDAIGFFRAKLRVDNSVTDYLKILSDLFVFNPGTFLKSYGYPFENYEVTTEDGYILALHRIPYGRSESSKTEGKPVVLLMHGLGSSSADYFILGPERSLPLLLADSGYDVWLGNNRGSTWSQKHISLDPAENKTFWDFSFHELGVYDLPVIIDHVLNTTGVNTVSYVGHSQGSTQFFAMAAAKPEYNDKINLMVALAPVAYVEHIGEEVVQFLKNFFLVVDMETDKRAGGEKRKKSQDKEEERQFILRCIEYVTNALNITYVLPHSPLASMALSLVCSDRSSLQSICVSMYNSLGGESTQLNKTTLSIMVQTFPGGSAIKERKHYLQEVKSARFRQYDYGIVENYERYGQTEPPDYDVSKITVPVALYPGGKDIIAVVTCEALDVDRLAQELPNLIRKQLVDDCSHLDFIMGRNSSVLYAELRDLINDYNGLSKSYSARFLLTMVTLLVCSLLLLASRITEGRGFSVGELPDGLKDLNWGELFEFHAKSFIKSYGYPFEEHEAVTDDGYILTIHRIPYGRSESCKTEGRPAVVFMHGLGSTSAEFFILGPERSLPLLLADFGYDVWLGNNRGNTWSQKHVILDPKIDKEFWDYSFSELGTYDLPAIIDHVLSTTGLETLSYVGQSQGTTQFFAMASTKTEYNDKINLMVAQAPVAYLEHTQTHVAQILKDYLDAVDYITNALNVTYVLPYSPLVSLALSFICSDRSPLQGLCVALYNAKGGESIQLNKTTLSILVQTYPGGSAIKEWKHVLQEVKSGHFRQYDYGSAENTERYGAVEPPDYNISKITAPVVLYAGGRDILAVAADVDRLAQELPNLVAKHELEDFSHLDFVKGERAPALYNEIKDLINKYNGITSSDSS</sequence>
<feature type="domain" description="Partial AB-hydrolase lipase" evidence="7">
    <location>
        <begin position="222"/>
        <end position="278"/>
    </location>
</feature>
<keyword evidence="5" id="KW-0443">Lipid metabolism</keyword>
<keyword evidence="9" id="KW-1185">Reference proteome</keyword>
<gene>
    <name evidence="8" type="ORF">NQ318_014478</name>
</gene>
<feature type="domain" description="Partial AB-hydrolase lipase" evidence="7">
    <location>
        <begin position="676"/>
        <end position="733"/>
    </location>
</feature>
<evidence type="ECO:0000256" key="5">
    <source>
        <dbReference type="ARBA" id="ARBA00023098"/>
    </source>
</evidence>
<dbReference type="Pfam" id="PF04083">
    <property type="entry name" value="Abhydro_lipase"/>
    <property type="match status" value="2"/>
</dbReference>
<organism evidence="8 9">
    <name type="scientific">Aromia moschata</name>
    <dbReference type="NCBI Taxonomy" id="1265417"/>
    <lineage>
        <taxon>Eukaryota</taxon>
        <taxon>Metazoa</taxon>
        <taxon>Ecdysozoa</taxon>
        <taxon>Arthropoda</taxon>
        <taxon>Hexapoda</taxon>
        <taxon>Insecta</taxon>
        <taxon>Pterygota</taxon>
        <taxon>Neoptera</taxon>
        <taxon>Endopterygota</taxon>
        <taxon>Coleoptera</taxon>
        <taxon>Polyphaga</taxon>
        <taxon>Cucujiformia</taxon>
        <taxon>Chrysomeloidea</taxon>
        <taxon>Cerambycidae</taxon>
        <taxon>Cerambycinae</taxon>
        <taxon>Callichromatini</taxon>
        <taxon>Aromia</taxon>
    </lineage>
</organism>
<dbReference type="EMBL" id="JAPWTK010000069">
    <property type="protein sequence ID" value="KAJ8952387.1"/>
    <property type="molecule type" value="Genomic_DNA"/>
</dbReference>
<comment type="caution">
    <text evidence="8">The sequence shown here is derived from an EMBL/GenBank/DDBJ whole genome shotgun (WGS) entry which is preliminary data.</text>
</comment>
<dbReference type="InterPro" id="IPR029058">
    <property type="entry name" value="AB_hydrolase_fold"/>
</dbReference>
<proteinExistence type="inferred from homology"/>
<keyword evidence="4" id="KW-0442">Lipid degradation</keyword>
<accession>A0AAV8YNA7</accession>
<dbReference type="InterPro" id="IPR006693">
    <property type="entry name" value="AB_hydrolase_lipase"/>
</dbReference>
<evidence type="ECO:0000256" key="4">
    <source>
        <dbReference type="ARBA" id="ARBA00022963"/>
    </source>
</evidence>
<evidence type="ECO:0000256" key="2">
    <source>
        <dbReference type="ARBA" id="ARBA00022729"/>
    </source>
</evidence>
<dbReference type="Gene3D" id="3.40.50.1820">
    <property type="entry name" value="alpha/beta hydrolase"/>
    <property type="match status" value="2"/>
</dbReference>
<keyword evidence="2" id="KW-0732">Signal</keyword>
<dbReference type="AlphaFoldDB" id="A0AAV8YNA7"/>
<dbReference type="FunFam" id="3.40.50.1820:FF:000021">
    <property type="entry name" value="Lipase"/>
    <property type="match status" value="1"/>
</dbReference>
<dbReference type="GO" id="GO:0016042">
    <property type="term" value="P:lipid catabolic process"/>
    <property type="evidence" value="ECO:0007669"/>
    <property type="project" value="UniProtKB-KW"/>
</dbReference>
<reference evidence="8" key="1">
    <citation type="journal article" date="2023" name="Insect Mol. Biol.">
        <title>Genome sequencing provides insights into the evolution of gene families encoding plant cell wall-degrading enzymes in longhorned beetles.</title>
        <authorList>
            <person name="Shin N.R."/>
            <person name="Okamura Y."/>
            <person name="Kirsch R."/>
            <person name="Pauchet Y."/>
        </authorList>
    </citation>
    <scope>NUCLEOTIDE SEQUENCE</scope>
    <source>
        <strain evidence="8">AMC_N1</strain>
    </source>
</reference>
<dbReference type="GO" id="GO:0016787">
    <property type="term" value="F:hydrolase activity"/>
    <property type="evidence" value="ECO:0007669"/>
    <property type="project" value="UniProtKB-KW"/>
</dbReference>
<name>A0AAV8YNA7_9CUCU</name>
<comment type="similarity">
    <text evidence="1">Belongs to the AB hydrolase superfamily. Lipase family.</text>
</comment>